<dbReference type="AlphaFoldDB" id="A0A844B4X5"/>
<evidence type="ECO:0008006" key="3">
    <source>
        <dbReference type="Google" id="ProtNLM"/>
    </source>
</evidence>
<dbReference type="SUPFAM" id="SSF50475">
    <property type="entry name" value="FMN-binding split barrel"/>
    <property type="match status" value="1"/>
</dbReference>
<evidence type="ECO:0000313" key="1">
    <source>
        <dbReference type="EMBL" id="MRD48273.1"/>
    </source>
</evidence>
<organism evidence="1 2">
    <name type="scientific">Caenimonas koreensis DSM 17982</name>
    <dbReference type="NCBI Taxonomy" id="1121255"/>
    <lineage>
        <taxon>Bacteria</taxon>
        <taxon>Pseudomonadati</taxon>
        <taxon>Pseudomonadota</taxon>
        <taxon>Betaproteobacteria</taxon>
        <taxon>Burkholderiales</taxon>
        <taxon>Comamonadaceae</taxon>
        <taxon>Caenimonas</taxon>
    </lineage>
</organism>
<dbReference type="OrthoDB" id="334393at2"/>
<comment type="caution">
    <text evidence="1">The sequence shown here is derived from an EMBL/GenBank/DDBJ whole genome shotgun (WGS) entry which is preliminary data.</text>
</comment>
<gene>
    <name evidence="1" type="ORF">GHT07_13365</name>
</gene>
<accession>A0A844B4X5</accession>
<sequence>MANPTMIPADLLALMKRGVSCIVASRDAAMKPSVMRALASDVTNTSITVFVARRQSRQLVQDIAANGHIAVVFSHPASHRTVQVKATRASLRNATQQDKPLFERYLASMEHELAQIHIPVPLTRAMLAHCIDDVVAITFEPEQAFDQTPGPQAGVALR</sequence>
<evidence type="ECO:0000313" key="2">
    <source>
        <dbReference type="Proteomes" id="UP000487350"/>
    </source>
</evidence>
<dbReference type="Proteomes" id="UP000487350">
    <property type="component" value="Unassembled WGS sequence"/>
</dbReference>
<dbReference type="EMBL" id="WJBU01000012">
    <property type="protein sequence ID" value="MRD48273.1"/>
    <property type="molecule type" value="Genomic_DNA"/>
</dbReference>
<dbReference type="RefSeq" id="WP_153585600.1">
    <property type="nucleotide sequence ID" value="NZ_WJBU01000012.1"/>
</dbReference>
<dbReference type="Gene3D" id="2.30.110.10">
    <property type="entry name" value="Electron Transport, Fmn-binding Protein, Chain A"/>
    <property type="match status" value="1"/>
</dbReference>
<proteinExistence type="predicted"/>
<reference evidence="1 2" key="1">
    <citation type="submission" date="2019-11" db="EMBL/GenBank/DDBJ databases">
        <title>Caenimonas koreensis gen. nov., sp. nov., isolated from activated sludge.</title>
        <authorList>
            <person name="Seung H.R."/>
        </authorList>
    </citation>
    <scope>NUCLEOTIDE SEQUENCE [LARGE SCALE GENOMIC DNA]</scope>
    <source>
        <strain evidence="1 2">EMB320</strain>
    </source>
</reference>
<protein>
    <recommendedName>
        <fullName evidence="3">Pyridoxamine 5'-phosphate oxidase putative domain-containing protein</fullName>
    </recommendedName>
</protein>
<dbReference type="InterPro" id="IPR012349">
    <property type="entry name" value="Split_barrel_FMN-bd"/>
</dbReference>
<name>A0A844B4X5_9BURK</name>
<keyword evidence="2" id="KW-1185">Reference proteome</keyword>